<organism evidence="3 5">
    <name type="scientific">Vanilla planifolia</name>
    <name type="common">Vanilla</name>
    <dbReference type="NCBI Taxonomy" id="51239"/>
    <lineage>
        <taxon>Eukaryota</taxon>
        <taxon>Viridiplantae</taxon>
        <taxon>Streptophyta</taxon>
        <taxon>Embryophyta</taxon>
        <taxon>Tracheophyta</taxon>
        <taxon>Spermatophyta</taxon>
        <taxon>Magnoliopsida</taxon>
        <taxon>Liliopsida</taxon>
        <taxon>Asparagales</taxon>
        <taxon>Orchidaceae</taxon>
        <taxon>Vanilloideae</taxon>
        <taxon>Vanilleae</taxon>
        <taxon>Vanilla</taxon>
    </lineage>
</organism>
<keyword evidence="1" id="KW-0472">Membrane</keyword>
<dbReference type="EMBL" id="JADCNM010000002">
    <property type="protein sequence ID" value="KAG0494387.1"/>
    <property type="molecule type" value="Genomic_DNA"/>
</dbReference>
<keyword evidence="1" id="KW-1133">Transmembrane helix</keyword>
<reference evidence="4 5" key="1">
    <citation type="journal article" date="2020" name="Nat. Food">
        <title>A phased Vanilla planifolia genome enables genetic improvement of flavour and production.</title>
        <authorList>
            <person name="Hasing T."/>
            <person name="Tang H."/>
            <person name="Brym M."/>
            <person name="Khazi F."/>
            <person name="Huang T."/>
            <person name="Chambers A.H."/>
        </authorList>
    </citation>
    <scope>NUCLEOTIDE SEQUENCE [LARGE SCALE GENOMIC DNA]</scope>
    <source>
        <tissue evidence="3">Leaf</tissue>
    </source>
</reference>
<comment type="caution">
    <text evidence="3">The sequence shown here is derived from an EMBL/GenBank/DDBJ whole genome shotgun (WGS) entry which is preliminary data.</text>
</comment>
<gene>
    <name evidence="3" type="ORF">HPP92_005381</name>
    <name evidence="2" type="ORF">HPP92_005682</name>
</gene>
<accession>A0A835RZF3</accession>
<evidence type="ECO:0000256" key="1">
    <source>
        <dbReference type="SAM" id="Phobius"/>
    </source>
</evidence>
<keyword evidence="4" id="KW-1185">Reference proteome</keyword>
<protein>
    <submittedName>
        <fullName evidence="3">Uncharacterized protein</fullName>
    </submittedName>
</protein>
<dbReference type="Proteomes" id="UP000639772">
    <property type="component" value="Unassembled WGS sequence"/>
</dbReference>
<proteinExistence type="predicted"/>
<dbReference type="AlphaFoldDB" id="A0A835RZF3"/>
<evidence type="ECO:0000313" key="4">
    <source>
        <dbReference type="Proteomes" id="UP000636800"/>
    </source>
</evidence>
<evidence type="ECO:0000313" key="2">
    <source>
        <dbReference type="EMBL" id="KAG0492284.1"/>
    </source>
</evidence>
<name>A0A835RZF3_VANPL</name>
<feature type="transmembrane region" description="Helical" evidence="1">
    <location>
        <begin position="6"/>
        <end position="26"/>
    </location>
</feature>
<sequence>MEEPRPFLRFIGLICPLLSATFLLFFKETSISANKGQWVVLLPGGWGGEKEKNGDATRERKEVSWPLGFCRRANLVHPQKNPLTDLAYVGQVANGINSVELRADGFQKYLHSSRSKTTTKIA</sequence>
<dbReference type="EMBL" id="JADCNL010000002">
    <property type="protein sequence ID" value="KAG0492284.1"/>
    <property type="molecule type" value="Genomic_DNA"/>
</dbReference>
<keyword evidence="1" id="KW-0812">Transmembrane</keyword>
<evidence type="ECO:0000313" key="3">
    <source>
        <dbReference type="EMBL" id="KAG0494387.1"/>
    </source>
</evidence>
<evidence type="ECO:0000313" key="5">
    <source>
        <dbReference type="Proteomes" id="UP000639772"/>
    </source>
</evidence>
<dbReference type="Proteomes" id="UP000636800">
    <property type="component" value="Chromosome 2"/>
</dbReference>